<organism evidence="2 3">
    <name type="scientific">Pelobates cultripes</name>
    <name type="common">Western spadefoot toad</name>
    <dbReference type="NCBI Taxonomy" id="61616"/>
    <lineage>
        <taxon>Eukaryota</taxon>
        <taxon>Metazoa</taxon>
        <taxon>Chordata</taxon>
        <taxon>Craniata</taxon>
        <taxon>Vertebrata</taxon>
        <taxon>Euteleostomi</taxon>
        <taxon>Amphibia</taxon>
        <taxon>Batrachia</taxon>
        <taxon>Anura</taxon>
        <taxon>Pelobatoidea</taxon>
        <taxon>Pelobatidae</taxon>
        <taxon>Pelobates</taxon>
    </lineage>
</organism>
<evidence type="ECO:0000313" key="3">
    <source>
        <dbReference type="Proteomes" id="UP001295444"/>
    </source>
</evidence>
<evidence type="ECO:0000313" key="2">
    <source>
        <dbReference type="EMBL" id="CAH2293652.1"/>
    </source>
</evidence>
<accession>A0AAD1S6I7</accession>
<dbReference type="EMBL" id="OW240916">
    <property type="protein sequence ID" value="CAH2293652.1"/>
    <property type="molecule type" value="Genomic_DNA"/>
</dbReference>
<feature type="region of interest" description="Disordered" evidence="1">
    <location>
        <begin position="69"/>
        <end position="94"/>
    </location>
</feature>
<gene>
    <name evidence="2" type="ORF">PECUL_23A041790</name>
</gene>
<proteinExistence type="predicted"/>
<name>A0AAD1S6I7_PELCU</name>
<protein>
    <submittedName>
        <fullName evidence="2">Uncharacterized protein</fullName>
    </submittedName>
</protein>
<keyword evidence="3" id="KW-1185">Reference proteome</keyword>
<dbReference type="Proteomes" id="UP001295444">
    <property type="component" value="Chromosome 05"/>
</dbReference>
<dbReference type="AlphaFoldDB" id="A0AAD1S6I7"/>
<evidence type="ECO:0000256" key="1">
    <source>
        <dbReference type="SAM" id="MobiDB-lite"/>
    </source>
</evidence>
<sequence length="143" mass="16142">MSDSPQQTQDFQAMINTAVEAFMDDHKFRLTSTQVMGMTPQDADDITGSEAPSKDLQSLLKRQRVGLTGKAPAKRRKYTSRLELPPPVVSSEEDEAYPQNLDIIDEWRANALECSLLRVETRHRILCGGFFFTGHTWILPNGM</sequence>
<reference evidence="2" key="1">
    <citation type="submission" date="2022-03" db="EMBL/GenBank/DDBJ databases">
        <authorList>
            <person name="Alioto T."/>
            <person name="Alioto T."/>
            <person name="Gomez Garrido J."/>
        </authorList>
    </citation>
    <scope>NUCLEOTIDE SEQUENCE</scope>
</reference>